<dbReference type="Pfam" id="PF04113">
    <property type="entry name" value="Gpi16"/>
    <property type="match status" value="1"/>
</dbReference>
<evidence type="ECO:0000313" key="1">
    <source>
        <dbReference type="EMBL" id="KAF5741275.1"/>
    </source>
</evidence>
<protein>
    <submittedName>
        <fullName evidence="1">GPI transamidase component Gpi16 subunit family protein isoform 4</fullName>
    </submittedName>
</protein>
<dbReference type="InterPro" id="IPR007245">
    <property type="entry name" value="PIG-T"/>
</dbReference>
<sequence>MFREVNNIHIKCPSILYEFQVDKYSYSLPLDLGLTWKFPVVWTCRQQAPLHASRFLMGSGNESAIAISLKSTESITSSLDANGLDGKLQVDIFQVVPWYIKVYYHTLGVFVDGQPHAVRDIVEKIRVSPSKDKESPGVMEMVLKLPCGVKSAALTLEFDKGFLHIDEYPPDANQGFDIPSAVISFPNFHTNLLFLGDSSLNKSPMISMFQVL</sequence>
<keyword evidence="2" id="KW-1185">Reference proteome</keyword>
<accession>A0A7J7D4K1</accession>
<dbReference type="PANTHER" id="PTHR12959">
    <property type="entry name" value="GPI TRANSAMIDASE COMPONENT PIG-T-RELATED"/>
    <property type="match status" value="1"/>
</dbReference>
<dbReference type="PANTHER" id="PTHR12959:SF11">
    <property type="entry name" value="GPI TRANSAMIDASE COMPONENT PIG-T"/>
    <property type="match status" value="1"/>
</dbReference>
<dbReference type="AlphaFoldDB" id="A0A7J7D4K1"/>
<gene>
    <name evidence="1" type="ORF">HS088_TW10G00271</name>
</gene>
<name>A0A7J7D4K1_TRIWF</name>
<dbReference type="EMBL" id="JAAARO010000010">
    <property type="protein sequence ID" value="KAF5741275.1"/>
    <property type="molecule type" value="Genomic_DNA"/>
</dbReference>
<proteinExistence type="predicted"/>
<dbReference type="GO" id="GO:0042765">
    <property type="term" value="C:GPI-anchor transamidase complex"/>
    <property type="evidence" value="ECO:0007669"/>
    <property type="project" value="InterPro"/>
</dbReference>
<reference evidence="1 2" key="1">
    <citation type="journal article" date="2020" name="Nat. Commun.">
        <title>Genome of Tripterygium wilfordii and identification of cytochrome P450 involved in triptolide biosynthesis.</title>
        <authorList>
            <person name="Tu L."/>
            <person name="Su P."/>
            <person name="Zhang Z."/>
            <person name="Gao L."/>
            <person name="Wang J."/>
            <person name="Hu T."/>
            <person name="Zhou J."/>
            <person name="Zhang Y."/>
            <person name="Zhao Y."/>
            <person name="Liu Y."/>
            <person name="Song Y."/>
            <person name="Tong Y."/>
            <person name="Lu Y."/>
            <person name="Yang J."/>
            <person name="Xu C."/>
            <person name="Jia M."/>
            <person name="Peters R.J."/>
            <person name="Huang L."/>
            <person name="Gao W."/>
        </authorList>
    </citation>
    <scope>NUCLEOTIDE SEQUENCE [LARGE SCALE GENOMIC DNA]</scope>
    <source>
        <strain evidence="2">cv. XIE 37</strain>
        <tissue evidence="1">Leaf</tissue>
    </source>
</reference>
<organism evidence="1 2">
    <name type="scientific">Tripterygium wilfordii</name>
    <name type="common">Thunder God vine</name>
    <dbReference type="NCBI Taxonomy" id="458696"/>
    <lineage>
        <taxon>Eukaryota</taxon>
        <taxon>Viridiplantae</taxon>
        <taxon>Streptophyta</taxon>
        <taxon>Embryophyta</taxon>
        <taxon>Tracheophyta</taxon>
        <taxon>Spermatophyta</taxon>
        <taxon>Magnoliopsida</taxon>
        <taxon>eudicotyledons</taxon>
        <taxon>Gunneridae</taxon>
        <taxon>Pentapetalae</taxon>
        <taxon>rosids</taxon>
        <taxon>fabids</taxon>
        <taxon>Celastrales</taxon>
        <taxon>Celastraceae</taxon>
        <taxon>Tripterygium</taxon>
    </lineage>
</organism>
<evidence type="ECO:0000313" key="2">
    <source>
        <dbReference type="Proteomes" id="UP000593562"/>
    </source>
</evidence>
<dbReference type="Proteomes" id="UP000593562">
    <property type="component" value="Unassembled WGS sequence"/>
</dbReference>
<dbReference type="InParanoid" id="A0A7J7D4K1"/>
<dbReference type="GO" id="GO:0016255">
    <property type="term" value="P:attachment of GPI anchor to protein"/>
    <property type="evidence" value="ECO:0007669"/>
    <property type="project" value="InterPro"/>
</dbReference>
<comment type="caution">
    <text evidence="1">The sequence shown here is derived from an EMBL/GenBank/DDBJ whole genome shotgun (WGS) entry which is preliminary data.</text>
</comment>